<keyword evidence="3" id="KW-1185">Reference proteome</keyword>
<comment type="caution">
    <text evidence="2">The sequence shown here is derived from an EMBL/GenBank/DDBJ whole genome shotgun (WGS) entry which is preliminary data.</text>
</comment>
<sequence>MIIVVTRSFRHIEWLKIRKVFIPVLEDAISQQPHMWSSQEGRTLECRRWAYLDLGRVLRFLRNVKIKDLTMEKKAEFNKLWGEMDFFNFDLTWLAIKHNQVMNAGVGEEILKTVEEQKDKILSLERHINEMKLQLMEAEHKLGDSTCKFR</sequence>
<evidence type="ECO:0000313" key="2">
    <source>
        <dbReference type="EMBL" id="KAJ7969144.1"/>
    </source>
</evidence>
<name>A0AAD7M3B1_QUISA</name>
<protein>
    <submittedName>
        <fullName evidence="2">Ubiquitin carboxyl-terminal hydrolase family protein</fullName>
    </submittedName>
</protein>
<dbReference type="Proteomes" id="UP001163823">
    <property type="component" value="Chromosome 5"/>
</dbReference>
<accession>A0AAD7M3B1</accession>
<dbReference type="KEGG" id="qsa:O6P43_013145"/>
<evidence type="ECO:0000313" key="3">
    <source>
        <dbReference type="Proteomes" id="UP001163823"/>
    </source>
</evidence>
<reference evidence="2" key="1">
    <citation type="journal article" date="2023" name="Science">
        <title>Elucidation of the pathway for biosynthesis of saponin adjuvants from the soapbark tree.</title>
        <authorList>
            <person name="Reed J."/>
            <person name="Orme A."/>
            <person name="El-Demerdash A."/>
            <person name="Owen C."/>
            <person name="Martin L.B.B."/>
            <person name="Misra R.C."/>
            <person name="Kikuchi S."/>
            <person name="Rejzek M."/>
            <person name="Martin A.C."/>
            <person name="Harkess A."/>
            <person name="Leebens-Mack J."/>
            <person name="Louveau T."/>
            <person name="Stephenson M.J."/>
            <person name="Osbourn A."/>
        </authorList>
    </citation>
    <scope>NUCLEOTIDE SEQUENCE</scope>
    <source>
        <strain evidence="2">S10</strain>
    </source>
</reference>
<keyword evidence="2" id="KW-0378">Hydrolase</keyword>
<keyword evidence="1" id="KW-0175">Coiled coil</keyword>
<gene>
    <name evidence="2" type="ORF">O6P43_013145</name>
</gene>
<dbReference type="GO" id="GO:0016787">
    <property type="term" value="F:hydrolase activity"/>
    <property type="evidence" value="ECO:0007669"/>
    <property type="project" value="UniProtKB-KW"/>
</dbReference>
<dbReference type="AlphaFoldDB" id="A0AAD7M3B1"/>
<feature type="coiled-coil region" evidence="1">
    <location>
        <begin position="114"/>
        <end position="141"/>
    </location>
</feature>
<evidence type="ECO:0000256" key="1">
    <source>
        <dbReference type="SAM" id="Coils"/>
    </source>
</evidence>
<dbReference type="EMBL" id="JARAOO010000005">
    <property type="protein sequence ID" value="KAJ7969144.1"/>
    <property type="molecule type" value="Genomic_DNA"/>
</dbReference>
<organism evidence="2 3">
    <name type="scientific">Quillaja saponaria</name>
    <name type="common">Soap bark tree</name>
    <dbReference type="NCBI Taxonomy" id="32244"/>
    <lineage>
        <taxon>Eukaryota</taxon>
        <taxon>Viridiplantae</taxon>
        <taxon>Streptophyta</taxon>
        <taxon>Embryophyta</taxon>
        <taxon>Tracheophyta</taxon>
        <taxon>Spermatophyta</taxon>
        <taxon>Magnoliopsida</taxon>
        <taxon>eudicotyledons</taxon>
        <taxon>Gunneridae</taxon>
        <taxon>Pentapetalae</taxon>
        <taxon>rosids</taxon>
        <taxon>fabids</taxon>
        <taxon>Fabales</taxon>
        <taxon>Quillajaceae</taxon>
        <taxon>Quillaja</taxon>
    </lineage>
</organism>
<proteinExistence type="predicted"/>